<evidence type="ECO:0000256" key="1">
    <source>
        <dbReference type="SAM" id="Phobius"/>
    </source>
</evidence>
<name>A0A5J5IE54_9BACT</name>
<dbReference type="RefSeq" id="WP_150415530.1">
    <property type="nucleotide sequence ID" value="NZ_VYQF01000004.1"/>
</dbReference>
<evidence type="ECO:0000313" key="2">
    <source>
        <dbReference type="EMBL" id="KAA9037996.1"/>
    </source>
</evidence>
<keyword evidence="1" id="KW-1133">Transmembrane helix</keyword>
<keyword evidence="3" id="KW-1185">Reference proteome</keyword>
<dbReference type="Proteomes" id="UP000326903">
    <property type="component" value="Unassembled WGS sequence"/>
</dbReference>
<evidence type="ECO:0000313" key="3">
    <source>
        <dbReference type="Proteomes" id="UP000326903"/>
    </source>
</evidence>
<dbReference type="EMBL" id="VYQF01000004">
    <property type="protein sequence ID" value="KAA9037996.1"/>
    <property type="molecule type" value="Genomic_DNA"/>
</dbReference>
<gene>
    <name evidence="2" type="ORF">FW778_14610</name>
</gene>
<protein>
    <recommendedName>
        <fullName evidence="4">DUF4760 domain-containing protein</fullName>
    </recommendedName>
</protein>
<keyword evidence="1" id="KW-0812">Transmembrane</keyword>
<sequence length="189" mass="21670">MQLALNFTFMWIGWTAISAIGSLLAAIVAGVYTYFTYHLLQTNRKAIDRSNRLYEFQFYKEISERLNSQEARNLTDLCQNNLLKIDYSIGAKDIVGNTVSANYLNRILLNELESIAVFWKSELINIITVDTGFGYKILAIGNSQAIVDHVIKSRVTYPHTFSQFEDLYNEIYKISTAEGKTGYRARFIH</sequence>
<organism evidence="2 3">
    <name type="scientific">Ginsengibacter hankyongi</name>
    <dbReference type="NCBI Taxonomy" id="2607284"/>
    <lineage>
        <taxon>Bacteria</taxon>
        <taxon>Pseudomonadati</taxon>
        <taxon>Bacteroidota</taxon>
        <taxon>Chitinophagia</taxon>
        <taxon>Chitinophagales</taxon>
        <taxon>Chitinophagaceae</taxon>
        <taxon>Ginsengibacter</taxon>
    </lineage>
</organism>
<comment type="caution">
    <text evidence="2">The sequence shown here is derived from an EMBL/GenBank/DDBJ whole genome shotgun (WGS) entry which is preliminary data.</text>
</comment>
<proteinExistence type="predicted"/>
<accession>A0A5J5IE54</accession>
<dbReference type="AlphaFoldDB" id="A0A5J5IE54"/>
<reference evidence="2 3" key="1">
    <citation type="submission" date="2019-09" db="EMBL/GenBank/DDBJ databases">
        <title>Draft genome sequence of Ginsengibacter sp. BR5-29.</title>
        <authorList>
            <person name="Im W.-T."/>
        </authorList>
    </citation>
    <scope>NUCLEOTIDE SEQUENCE [LARGE SCALE GENOMIC DNA]</scope>
    <source>
        <strain evidence="2 3">BR5-29</strain>
    </source>
</reference>
<evidence type="ECO:0008006" key="4">
    <source>
        <dbReference type="Google" id="ProtNLM"/>
    </source>
</evidence>
<keyword evidence="1" id="KW-0472">Membrane</keyword>
<feature type="transmembrane region" description="Helical" evidence="1">
    <location>
        <begin position="12"/>
        <end position="35"/>
    </location>
</feature>